<keyword evidence="6" id="KW-0597">Phosphoprotein</keyword>
<dbReference type="PANTHER" id="PTHR32071">
    <property type="entry name" value="TRANSCRIPTIONAL REGULATORY PROTEIN"/>
    <property type="match status" value="1"/>
</dbReference>
<comment type="caution">
    <text evidence="9">The sequence shown here is derived from an EMBL/GenBank/DDBJ whole genome shotgun (WGS) entry which is preliminary data.</text>
</comment>
<dbReference type="FunFam" id="3.40.50.300:FF:000006">
    <property type="entry name" value="DNA-binding transcriptional regulator NtrC"/>
    <property type="match status" value="1"/>
</dbReference>
<dbReference type="AlphaFoldDB" id="A0A4R1K2X7"/>
<dbReference type="GO" id="GO:0043565">
    <property type="term" value="F:sequence-specific DNA binding"/>
    <property type="evidence" value="ECO:0007669"/>
    <property type="project" value="InterPro"/>
</dbReference>
<dbReference type="PROSITE" id="PS00688">
    <property type="entry name" value="SIGMA54_INTERACT_3"/>
    <property type="match status" value="1"/>
</dbReference>
<dbReference type="GO" id="GO:0005524">
    <property type="term" value="F:ATP binding"/>
    <property type="evidence" value="ECO:0007669"/>
    <property type="project" value="UniProtKB-KW"/>
</dbReference>
<dbReference type="InterPro" id="IPR003593">
    <property type="entry name" value="AAA+_ATPase"/>
</dbReference>
<keyword evidence="3" id="KW-0805">Transcription regulation</keyword>
<dbReference type="PROSITE" id="PS00676">
    <property type="entry name" value="SIGMA54_INTERACT_2"/>
    <property type="match status" value="1"/>
</dbReference>
<evidence type="ECO:0000256" key="2">
    <source>
        <dbReference type="ARBA" id="ARBA00022840"/>
    </source>
</evidence>
<dbReference type="SMART" id="SM00448">
    <property type="entry name" value="REC"/>
    <property type="match status" value="1"/>
</dbReference>
<gene>
    <name evidence="9" type="ORF">C8D98_2610</name>
</gene>
<proteinExistence type="predicted"/>
<name>A0A4R1K2X7_9BACT</name>
<dbReference type="SUPFAM" id="SSF52172">
    <property type="entry name" value="CheY-like"/>
    <property type="match status" value="1"/>
</dbReference>
<dbReference type="GO" id="GO:0006355">
    <property type="term" value="P:regulation of DNA-templated transcription"/>
    <property type="evidence" value="ECO:0007669"/>
    <property type="project" value="InterPro"/>
</dbReference>
<dbReference type="Pfam" id="PF00072">
    <property type="entry name" value="Response_reg"/>
    <property type="match status" value="1"/>
</dbReference>
<sequence>MNRILIIEDELSMRLGLRFTLEDAGYDVCVAETGEQGMDIISREVFDVIVTDFRLPGYNGIEILEKVKEISPSTCVIVITAFAEIENAVKAIKLGAFDYIQKPLDPSKLIEMIDRFLSGTHKSNKSTCCDAGKQPSSGNFGILGQSRAVGRIFDFISASAKSDSSVMIFGESGTGKELVANAIHLMSKRCDSNIIKINSASIPEELLEAELCGYEKGAFTGAFQQKKGKLELAHEGTFFFDEIGDMPFNMQTKLLRIIENKSFERLGGNKEIYIDTRFVFATRMNISELISAGRFREDLFYRINVLTISLPPLRDRREDILTIAEHYATEFSKKLGKSVPDFSEEFKEFLSGYDFPGNIRELKHLMENIITFCDGGTVFVRNIPSDILNRHDRTVDTVGNSQLDYNIKEIEKSTILDALNRFLWRKSEAAKYLGISRATLWRKMKELGIERA</sequence>
<dbReference type="PROSITE" id="PS50045">
    <property type="entry name" value="SIGMA54_INTERACT_4"/>
    <property type="match status" value="1"/>
</dbReference>
<dbReference type="InterPro" id="IPR009057">
    <property type="entry name" value="Homeodomain-like_sf"/>
</dbReference>
<dbReference type="PRINTS" id="PR01590">
    <property type="entry name" value="HTHFIS"/>
</dbReference>
<keyword evidence="5" id="KW-0804">Transcription</keyword>
<keyword evidence="4" id="KW-0238">DNA-binding</keyword>
<organism evidence="9 10">
    <name type="scientific">Seleniivibrio woodruffii</name>
    <dbReference type="NCBI Taxonomy" id="1078050"/>
    <lineage>
        <taxon>Bacteria</taxon>
        <taxon>Pseudomonadati</taxon>
        <taxon>Deferribacterota</taxon>
        <taxon>Deferribacteres</taxon>
        <taxon>Deferribacterales</taxon>
        <taxon>Geovibrionaceae</taxon>
        <taxon>Seleniivibrio</taxon>
    </lineage>
</organism>
<dbReference type="InterPro" id="IPR025943">
    <property type="entry name" value="Sigma_54_int_dom_ATP-bd_2"/>
</dbReference>
<feature type="domain" description="Sigma-54 factor interaction" evidence="7">
    <location>
        <begin position="142"/>
        <end position="371"/>
    </location>
</feature>
<evidence type="ECO:0000256" key="1">
    <source>
        <dbReference type="ARBA" id="ARBA00022741"/>
    </source>
</evidence>
<dbReference type="GO" id="GO:0000160">
    <property type="term" value="P:phosphorelay signal transduction system"/>
    <property type="evidence" value="ECO:0007669"/>
    <property type="project" value="InterPro"/>
</dbReference>
<dbReference type="Proteomes" id="UP000294614">
    <property type="component" value="Unassembled WGS sequence"/>
</dbReference>
<dbReference type="Pfam" id="PF00158">
    <property type="entry name" value="Sigma54_activat"/>
    <property type="match status" value="1"/>
</dbReference>
<feature type="modified residue" description="4-aspartylphosphate" evidence="6">
    <location>
        <position position="52"/>
    </location>
</feature>
<dbReference type="RefSeq" id="WP_132874577.1">
    <property type="nucleotide sequence ID" value="NZ_SMGG01000007.1"/>
</dbReference>
<dbReference type="Pfam" id="PF02954">
    <property type="entry name" value="HTH_8"/>
    <property type="match status" value="1"/>
</dbReference>
<dbReference type="InterPro" id="IPR002197">
    <property type="entry name" value="HTH_Fis"/>
</dbReference>
<dbReference type="SMART" id="SM00382">
    <property type="entry name" value="AAA"/>
    <property type="match status" value="1"/>
</dbReference>
<dbReference type="Gene3D" id="1.10.8.60">
    <property type="match status" value="1"/>
</dbReference>
<keyword evidence="10" id="KW-1185">Reference proteome</keyword>
<dbReference type="InterPro" id="IPR027417">
    <property type="entry name" value="P-loop_NTPase"/>
</dbReference>
<feature type="domain" description="Response regulatory" evidence="8">
    <location>
        <begin position="3"/>
        <end position="117"/>
    </location>
</feature>
<dbReference type="PROSITE" id="PS00675">
    <property type="entry name" value="SIGMA54_INTERACT_1"/>
    <property type="match status" value="1"/>
</dbReference>
<evidence type="ECO:0000256" key="6">
    <source>
        <dbReference type="PROSITE-ProRule" id="PRU00169"/>
    </source>
</evidence>
<dbReference type="Gene3D" id="3.40.50.300">
    <property type="entry name" value="P-loop containing nucleotide triphosphate hydrolases"/>
    <property type="match status" value="1"/>
</dbReference>
<evidence type="ECO:0000256" key="4">
    <source>
        <dbReference type="ARBA" id="ARBA00023125"/>
    </source>
</evidence>
<evidence type="ECO:0000259" key="7">
    <source>
        <dbReference type="PROSITE" id="PS50045"/>
    </source>
</evidence>
<evidence type="ECO:0000259" key="8">
    <source>
        <dbReference type="PROSITE" id="PS50110"/>
    </source>
</evidence>
<dbReference type="Gene3D" id="3.40.50.2300">
    <property type="match status" value="1"/>
</dbReference>
<dbReference type="CDD" id="cd00009">
    <property type="entry name" value="AAA"/>
    <property type="match status" value="1"/>
</dbReference>
<dbReference type="SUPFAM" id="SSF52540">
    <property type="entry name" value="P-loop containing nucleoside triphosphate hydrolases"/>
    <property type="match status" value="1"/>
</dbReference>
<evidence type="ECO:0000256" key="3">
    <source>
        <dbReference type="ARBA" id="ARBA00023015"/>
    </source>
</evidence>
<dbReference type="InterPro" id="IPR011006">
    <property type="entry name" value="CheY-like_superfamily"/>
</dbReference>
<dbReference type="InterPro" id="IPR025944">
    <property type="entry name" value="Sigma_54_int_dom_CS"/>
</dbReference>
<dbReference type="InterPro" id="IPR058031">
    <property type="entry name" value="AAA_lid_NorR"/>
</dbReference>
<protein>
    <submittedName>
        <fullName evidence="9">Fis family sigma54 specific transcriptional regulator</fullName>
    </submittedName>
</protein>
<dbReference type="PANTHER" id="PTHR32071:SF57">
    <property type="entry name" value="C4-DICARBOXYLATE TRANSPORT TRANSCRIPTIONAL REGULATORY PROTEIN DCTD"/>
    <property type="match status" value="1"/>
</dbReference>
<dbReference type="EMBL" id="SMGG01000007">
    <property type="protein sequence ID" value="TCK58408.1"/>
    <property type="molecule type" value="Genomic_DNA"/>
</dbReference>
<dbReference type="SUPFAM" id="SSF46689">
    <property type="entry name" value="Homeodomain-like"/>
    <property type="match status" value="1"/>
</dbReference>
<dbReference type="InterPro" id="IPR001789">
    <property type="entry name" value="Sig_transdc_resp-reg_receiver"/>
</dbReference>
<dbReference type="PROSITE" id="PS50110">
    <property type="entry name" value="RESPONSE_REGULATORY"/>
    <property type="match status" value="1"/>
</dbReference>
<keyword evidence="1" id="KW-0547">Nucleotide-binding</keyword>
<dbReference type="Gene3D" id="1.10.10.60">
    <property type="entry name" value="Homeodomain-like"/>
    <property type="match status" value="1"/>
</dbReference>
<accession>A0A4R1K2X7</accession>
<reference evidence="9 10" key="1">
    <citation type="submission" date="2019-03" db="EMBL/GenBank/DDBJ databases">
        <title>Genomic Encyclopedia of Type Strains, Phase IV (KMG-IV): sequencing the most valuable type-strain genomes for metagenomic binning, comparative biology and taxonomic classification.</title>
        <authorList>
            <person name="Goeker M."/>
        </authorList>
    </citation>
    <scope>NUCLEOTIDE SEQUENCE [LARGE SCALE GENOMIC DNA]</scope>
    <source>
        <strain evidence="9 10">DSM 24984</strain>
    </source>
</reference>
<dbReference type="Pfam" id="PF25601">
    <property type="entry name" value="AAA_lid_14"/>
    <property type="match status" value="1"/>
</dbReference>
<evidence type="ECO:0000313" key="9">
    <source>
        <dbReference type="EMBL" id="TCK58408.1"/>
    </source>
</evidence>
<evidence type="ECO:0000256" key="5">
    <source>
        <dbReference type="ARBA" id="ARBA00023163"/>
    </source>
</evidence>
<dbReference type="OrthoDB" id="9802354at2"/>
<dbReference type="InterPro" id="IPR025662">
    <property type="entry name" value="Sigma_54_int_dom_ATP-bd_1"/>
</dbReference>
<keyword evidence="2" id="KW-0067">ATP-binding</keyword>
<evidence type="ECO:0000313" key="10">
    <source>
        <dbReference type="Proteomes" id="UP000294614"/>
    </source>
</evidence>
<dbReference type="InterPro" id="IPR002078">
    <property type="entry name" value="Sigma_54_int"/>
</dbReference>